<sequence>MASKTQSSLCTHLDGARDMDAPNITVRLCFASVFVDLRRGKDGFDFICWSGGDGSFGQLLSWWRQRRQGDNVLDLICWWRAGGGEGGLWWWWQRWGGDGDDGDVV</sequence>
<accession>A0A8S0UGN6</accession>
<dbReference type="Proteomes" id="UP000594638">
    <property type="component" value="Unassembled WGS sequence"/>
</dbReference>
<keyword evidence="2" id="KW-1185">Reference proteome</keyword>
<gene>
    <name evidence="1" type="ORF">OLEA9_A023582</name>
</gene>
<organism evidence="1 2">
    <name type="scientific">Olea europaea subsp. europaea</name>
    <dbReference type="NCBI Taxonomy" id="158383"/>
    <lineage>
        <taxon>Eukaryota</taxon>
        <taxon>Viridiplantae</taxon>
        <taxon>Streptophyta</taxon>
        <taxon>Embryophyta</taxon>
        <taxon>Tracheophyta</taxon>
        <taxon>Spermatophyta</taxon>
        <taxon>Magnoliopsida</taxon>
        <taxon>eudicotyledons</taxon>
        <taxon>Gunneridae</taxon>
        <taxon>Pentapetalae</taxon>
        <taxon>asterids</taxon>
        <taxon>lamiids</taxon>
        <taxon>Lamiales</taxon>
        <taxon>Oleaceae</taxon>
        <taxon>Oleeae</taxon>
        <taxon>Olea</taxon>
    </lineage>
</organism>
<proteinExistence type="predicted"/>
<dbReference type="AlphaFoldDB" id="A0A8S0UGN6"/>
<reference evidence="1 2" key="1">
    <citation type="submission" date="2019-12" db="EMBL/GenBank/DDBJ databases">
        <authorList>
            <person name="Alioto T."/>
            <person name="Alioto T."/>
            <person name="Gomez Garrido J."/>
        </authorList>
    </citation>
    <scope>NUCLEOTIDE SEQUENCE [LARGE SCALE GENOMIC DNA]</scope>
</reference>
<name>A0A8S0UGN6_OLEEU</name>
<evidence type="ECO:0000313" key="1">
    <source>
        <dbReference type="EMBL" id="CAA3016540.1"/>
    </source>
</evidence>
<protein>
    <submittedName>
        <fullName evidence="1">Uncharacterized protein</fullName>
    </submittedName>
</protein>
<comment type="caution">
    <text evidence="1">The sequence shown here is derived from an EMBL/GenBank/DDBJ whole genome shotgun (WGS) entry which is preliminary data.</text>
</comment>
<dbReference type="EMBL" id="CACTIH010007626">
    <property type="protein sequence ID" value="CAA3016540.1"/>
    <property type="molecule type" value="Genomic_DNA"/>
</dbReference>
<evidence type="ECO:0000313" key="2">
    <source>
        <dbReference type="Proteomes" id="UP000594638"/>
    </source>
</evidence>
<dbReference type="Gramene" id="OE9A023582T1">
    <property type="protein sequence ID" value="OE9A023582C1"/>
    <property type="gene ID" value="OE9A023582"/>
</dbReference>